<comment type="similarity">
    <text evidence="1">Belongs to the bacterial solute-binding protein 5 family.</text>
</comment>
<sequence>MYETNNIGNNESEGITRRDFLKWGAAAGLGMSALSIAGFPDLAEAQKIPGSKSTLDNTKATKGGTLRYRFFADPPTLDPNAHISFATYMFSGQVYNKLVRYDFGEGVDPLNRGLVPDLAEKWEQPDELTYKFHLKKGVKFHNLPPVNGRELISDDIKFSLERHLNPAVSSPVRHYFSELASIDLPDKHTVILKTKQPFSPMINYLASNFSWIVAKEVIERDGDAKKTSIGTGPFILEEYVRNNKIAFKKNPDYHWNAHPHVDKLEFLIIKDHSQSMAAMRAKQLDINYLYDKMMVDELKKTNPETKVLKLAGASLFIMFNTEKPPLDNIKVRQAINHAINRQAINDSVYFGDSGFTSMIPTVLPEWTLSADESAHLYRYDPALAKKLMAASGLPKGTEITMNLCEIYGPHIMDTGVLIQENLKEIGIKGVINRLEYGAYLKAWPEGTFQINLGPQVTFIEPDEWTYGQFHSQASRNYSKVKDKDLDKKLEEQRRLFDKVKRKKLLDEIQRELAEKAYQLPLTYGVGYYCMQPYVKNFEVPFWYGLALDDTWLEKA</sequence>
<keyword evidence="2" id="KW-0813">Transport</keyword>
<evidence type="ECO:0000256" key="2">
    <source>
        <dbReference type="ARBA" id="ARBA00022448"/>
    </source>
</evidence>
<dbReference type="InterPro" id="IPR030678">
    <property type="entry name" value="Peptide/Ni-bd"/>
</dbReference>
<dbReference type="InterPro" id="IPR019546">
    <property type="entry name" value="TAT_signal_bac_arc"/>
</dbReference>
<dbReference type="PIRSF" id="PIRSF002741">
    <property type="entry name" value="MppA"/>
    <property type="match status" value="1"/>
</dbReference>
<reference evidence="5" key="1">
    <citation type="submission" date="2020-07" db="EMBL/GenBank/DDBJ databases">
        <title>Huge and variable diversity of episymbiotic CPR bacteria and DPANN archaea in groundwater ecosystems.</title>
        <authorList>
            <person name="He C.Y."/>
            <person name="Keren R."/>
            <person name="Whittaker M."/>
            <person name="Farag I.F."/>
            <person name="Doudna J."/>
            <person name="Cate J.H.D."/>
            <person name="Banfield J.F."/>
        </authorList>
    </citation>
    <scope>NUCLEOTIDE SEQUENCE</scope>
    <source>
        <strain evidence="5">NC_groundwater_1482_Ag_S-0.65um_47_24</strain>
    </source>
</reference>
<proteinExistence type="inferred from homology"/>
<dbReference type="EMBL" id="JACQWF010000313">
    <property type="protein sequence ID" value="MBI4596110.1"/>
    <property type="molecule type" value="Genomic_DNA"/>
</dbReference>
<dbReference type="PROSITE" id="PS51318">
    <property type="entry name" value="TAT"/>
    <property type="match status" value="1"/>
</dbReference>
<protein>
    <submittedName>
        <fullName evidence="5">Twin-arginine translocation signal domain-containing protein</fullName>
    </submittedName>
</protein>
<dbReference type="InterPro" id="IPR006311">
    <property type="entry name" value="TAT_signal"/>
</dbReference>
<dbReference type="Pfam" id="PF10518">
    <property type="entry name" value="TAT_signal"/>
    <property type="match status" value="1"/>
</dbReference>
<dbReference type="PANTHER" id="PTHR30290">
    <property type="entry name" value="PERIPLASMIC BINDING COMPONENT OF ABC TRANSPORTER"/>
    <property type="match status" value="1"/>
</dbReference>
<evidence type="ECO:0000259" key="4">
    <source>
        <dbReference type="Pfam" id="PF00496"/>
    </source>
</evidence>
<dbReference type="PANTHER" id="PTHR30290:SF9">
    <property type="entry name" value="OLIGOPEPTIDE-BINDING PROTEIN APPA"/>
    <property type="match status" value="1"/>
</dbReference>
<dbReference type="Gene3D" id="3.10.105.10">
    <property type="entry name" value="Dipeptide-binding Protein, Domain 3"/>
    <property type="match status" value="1"/>
</dbReference>
<dbReference type="GO" id="GO:0043190">
    <property type="term" value="C:ATP-binding cassette (ABC) transporter complex"/>
    <property type="evidence" value="ECO:0007669"/>
    <property type="project" value="InterPro"/>
</dbReference>
<organism evidence="5 6">
    <name type="scientific">Tectimicrobiota bacterium</name>
    <dbReference type="NCBI Taxonomy" id="2528274"/>
    <lineage>
        <taxon>Bacteria</taxon>
        <taxon>Pseudomonadati</taxon>
        <taxon>Nitrospinota/Tectimicrobiota group</taxon>
        <taxon>Candidatus Tectimicrobiota</taxon>
    </lineage>
</organism>
<dbReference type="SUPFAM" id="SSF53850">
    <property type="entry name" value="Periplasmic binding protein-like II"/>
    <property type="match status" value="1"/>
</dbReference>
<evidence type="ECO:0000256" key="1">
    <source>
        <dbReference type="ARBA" id="ARBA00005695"/>
    </source>
</evidence>
<dbReference type="InterPro" id="IPR000914">
    <property type="entry name" value="SBP_5_dom"/>
</dbReference>
<evidence type="ECO:0000313" key="6">
    <source>
        <dbReference type="Proteomes" id="UP000772181"/>
    </source>
</evidence>
<dbReference type="Proteomes" id="UP000772181">
    <property type="component" value="Unassembled WGS sequence"/>
</dbReference>
<name>A0A933GN00_UNCTE</name>
<dbReference type="GO" id="GO:0030288">
    <property type="term" value="C:outer membrane-bounded periplasmic space"/>
    <property type="evidence" value="ECO:0007669"/>
    <property type="project" value="UniProtKB-ARBA"/>
</dbReference>
<dbReference type="InterPro" id="IPR039424">
    <property type="entry name" value="SBP_5"/>
</dbReference>
<dbReference type="NCBIfam" id="TIGR01409">
    <property type="entry name" value="TAT_signal_seq"/>
    <property type="match status" value="1"/>
</dbReference>
<feature type="domain" description="Solute-binding protein family 5" evidence="4">
    <location>
        <begin position="114"/>
        <end position="472"/>
    </location>
</feature>
<dbReference type="Pfam" id="PF00496">
    <property type="entry name" value="SBP_bac_5"/>
    <property type="match status" value="1"/>
</dbReference>
<dbReference type="InterPro" id="IPR023765">
    <property type="entry name" value="SBP_5_CS"/>
</dbReference>
<accession>A0A933GN00</accession>
<gene>
    <name evidence="5" type="ORF">HY730_06995</name>
</gene>
<evidence type="ECO:0000313" key="5">
    <source>
        <dbReference type="EMBL" id="MBI4596110.1"/>
    </source>
</evidence>
<dbReference type="PROSITE" id="PS01040">
    <property type="entry name" value="SBP_BACTERIAL_5"/>
    <property type="match status" value="1"/>
</dbReference>
<dbReference type="GO" id="GO:1904680">
    <property type="term" value="F:peptide transmembrane transporter activity"/>
    <property type="evidence" value="ECO:0007669"/>
    <property type="project" value="TreeGrafter"/>
</dbReference>
<comment type="caution">
    <text evidence="5">The sequence shown here is derived from an EMBL/GenBank/DDBJ whole genome shotgun (WGS) entry which is preliminary data.</text>
</comment>
<dbReference type="AlphaFoldDB" id="A0A933GN00"/>
<dbReference type="GO" id="GO:0015833">
    <property type="term" value="P:peptide transport"/>
    <property type="evidence" value="ECO:0007669"/>
    <property type="project" value="TreeGrafter"/>
</dbReference>
<keyword evidence="3" id="KW-0732">Signal</keyword>
<dbReference type="CDD" id="cd00995">
    <property type="entry name" value="PBP2_NikA_DppA_OppA_like"/>
    <property type="match status" value="1"/>
</dbReference>
<dbReference type="Gene3D" id="3.40.190.10">
    <property type="entry name" value="Periplasmic binding protein-like II"/>
    <property type="match status" value="1"/>
</dbReference>
<evidence type="ECO:0000256" key="3">
    <source>
        <dbReference type="ARBA" id="ARBA00022729"/>
    </source>
</evidence>